<feature type="region of interest" description="Disordered" evidence="1">
    <location>
        <begin position="142"/>
        <end position="164"/>
    </location>
</feature>
<accession>A0AAE0BN54</accession>
<name>A0AAE0BN54_9CHLO</name>
<evidence type="ECO:0000313" key="3">
    <source>
        <dbReference type="Proteomes" id="UP001190700"/>
    </source>
</evidence>
<protein>
    <submittedName>
        <fullName evidence="2">Uncharacterized protein</fullName>
    </submittedName>
</protein>
<dbReference type="Proteomes" id="UP001190700">
    <property type="component" value="Unassembled WGS sequence"/>
</dbReference>
<sequence>MLAERAVQESLAARGHSVTAALEAQSLDAEELFVPVTGQPNDEKKKKKKKEKQAVVPARCGEADPQPMDCGIPPFGASQRLMWTVCILSMFVCVAGALQGIGGLHSAGSMPAEVAAELFMDGHGRALLPTDGGAATAGGELAAGGAGTYEDNAAGFGDEDEYVD</sequence>
<evidence type="ECO:0000313" key="2">
    <source>
        <dbReference type="EMBL" id="KAK3239696.1"/>
    </source>
</evidence>
<organism evidence="2 3">
    <name type="scientific">Cymbomonas tetramitiformis</name>
    <dbReference type="NCBI Taxonomy" id="36881"/>
    <lineage>
        <taxon>Eukaryota</taxon>
        <taxon>Viridiplantae</taxon>
        <taxon>Chlorophyta</taxon>
        <taxon>Pyramimonadophyceae</taxon>
        <taxon>Pyramimonadales</taxon>
        <taxon>Pyramimonadaceae</taxon>
        <taxon>Cymbomonas</taxon>
    </lineage>
</organism>
<gene>
    <name evidence="2" type="ORF">CYMTET_50399</name>
</gene>
<comment type="caution">
    <text evidence="2">The sequence shown here is derived from an EMBL/GenBank/DDBJ whole genome shotgun (WGS) entry which is preliminary data.</text>
</comment>
<reference evidence="2 3" key="1">
    <citation type="journal article" date="2015" name="Genome Biol. Evol.">
        <title>Comparative Genomics of a Bacterivorous Green Alga Reveals Evolutionary Causalities and Consequences of Phago-Mixotrophic Mode of Nutrition.</title>
        <authorList>
            <person name="Burns J.A."/>
            <person name="Paasch A."/>
            <person name="Narechania A."/>
            <person name="Kim E."/>
        </authorList>
    </citation>
    <scope>NUCLEOTIDE SEQUENCE [LARGE SCALE GENOMIC DNA]</scope>
    <source>
        <strain evidence="2 3">PLY_AMNH</strain>
    </source>
</reference>
<evidence type="ECO:0000256" key="1">
    <source>
        <dbReference type="SAM" id="MobiDB-lite"/>
    </source>
</evidence>
<proteinExistence type="predicted"/>
<dbReference type="EMBL" id="LGRX02033846">
    <property type="protein sequence ID" value="KAK3239696.1"/>
    <property type="molecule type" value="Genomic_DNA"/>
</dbReference>
<keyword evidence="3" id="KW-1185">Reference proteome</keyword>
<dbReference type="AlphaFoldDB" id="A0AAE0BN54"/>